<dbReference type="InterPro" id="IPR057691">
    <property type="entry name" value="DUF7931"/>
</dbReference>
<organism evidence="2 3">
    <name type="scientific">Chitiniphilus shinanonensis</name>
    <dbReference type="NCBI Taxonomy" id="553088"/>
    <lineage>
        <taxon>Bacteria</taxon>
        <taxon>Pseudomonadati</taxon>
        <taxon>Pseudomonadota</taxon>
        <taxon>Betaproteobacteria</taxon>
        <taxon>Neisseriales</taxon>
        <taxon>Chitinibacteraceae</taxon>
        <taxon>Chitiniphilus</taxon>
    </lineage>
</organism>
<dbReference type="EMBL" id="BSOZ01000029">
    <property type="protein sequence ID" value="GLS04909.1"/>
    <property type="molecule type" value="Genomic_DNA"/>
</dbReference>
<accession>A0ABQ6BTU2</accession>
<keyword evidence="3" id="KW-1185">Reference proteome</keyword>
<dbReference type="Pfam" id="PF25559">
    <property type="entry name" value="DUF7931"/>
    <property type="match status" value="1"/>
</dbReference>
<comment type="caution">
    <text evidence="2">The sequence shown here is derived from an EMBL/GenBank/DDBJ whole genome shotgun (WGS) entry which is preliminary data.</text>
</comment>
<reference evidence="3" key="1">
    <citation type="journal article" date="2019" name="Int. J. Syst. Evol. Microbiol.">
        <title>The Global Catalogue of Microorganisms (GCM) 10K type strain sequencing project: providing services to taxonomists for standard genome sequencing and annotation.</title>
        <authorList>
            <consortium name="The Broad Institute Genomics Platform"/>
            <consortium name="The Broad Institute Genome Sequencing Center for Infectious Disease"/>
            <person name="Wu L."/>
            <person name="Ma J."/>
        </authorList>
    </citation>
    <scope>NUCLEOTIDE SEQUENCE [LARGE SCALE GENOMIC DNA]</scope>
    <source>
        <strain evidence="3">NBRC 104970</strain>
    </source>
</reference>
<proteinExistence type="predicted"/>
<dbReference type="RefSeq" id="WP_157236164.1">
    <property type="nucleotide sequence ID" value="NZ_BAABUF010000012.1"/>
</dbReference>
<name>A0ABQ6BTU2_9NEIS</name>
<feature type="domain" description="DUF7931" evidence="1">
    <location>
        <begin position="13"/>
        <end position="148"/>
    </location>
</feature>
<gene>
    <name evidence="2" type="ORF">GCM10007860_20570</name>
</gene>
<sequence>MATFTLCKFDRPAQYQESMLALIESAERELKLFEDDFEIAGIGSRAFAEALAERFAASDSLTVTLLALQPDYIARHAPRILDLRETWAHRFTMLRVGQPPELWHAGFAIADGARYVKRHHFDWPRGEASDDAREIAGLNHVFDELLQLGEAAADWHRMLL</sequence>
<evidence type="ECO:0000313" key="2">
    <source>
        <dbReference type="EMBL" id="GLS04909.1"/>
    </source>
</evidence>
<dbReference type="Proteomes" id="UP001156836">
    <property type="component" value="Unassembled WGS sequence"/>
</dbReference>
<protein>
    <recommendedName>
        <fullName evidence="1">DUF7931 domain-containing protein</fullName>
    </recommendedName>
</protein>
<evidence type="ECO:0000313" key="3">
    <source>
        <dbReference type="Proteomes" id="UP001156836"/>
    </source>
</evidence>
<evidence type="ECO:0000259" key="1">
    <source>
        <dbReference type="Pfam" id="PF25559"/>
    </source>
</evidence>